<gene>
    <name evidence="5" type="ORF">KOR42_10480</name>
</gene>
<dbReference type="EMBL" id="SIHI01000001">
    <property type="protein sequence ID" value="TWT57684.1"/>
    <property type="molecule type" value="Genomic_DNA"/>
</dbReference>
<evidence type="ECO:0000256" key="3">
    <source>
        <dbReference type="ARBA" id="ARBA00023163"/>
    </source>
</evidence>
<evidence type="ECO:0000256" key="2">
    <source>
        <dbReference type="ARBA" id="ARBA00023125"/>
    </source>
</evidence>
<sequence>MSSSSAQSALPEFVSKQVTEARRFFLNLNPVHESPFDVVCGGVETTRPEYVVDREDFPYFAVEFVSEGEGTLLLDGGTFRLAPRVIFAYGPGTSHTIRSHSDNVMRKFYVDFVGTQAIQMLEESKLRSTSQRFVALTVGRVHEIAEIYELLVRNGLNNGPMVTPICNSLTQLLLLKVQEVSLPQENSMPQAYFTFERVRQLIDEKFLQLDSAQDVAHECQLTPVHLSRLFSRFSDCGAYQYLLRKKMNYAAGLLMNEGLLVKEVAAKLNFGDPFRFSRSFKRVYGIAPTDLLRARR</sequence>
<dbReference type="GO" id="GO:0043565">
    <property type="term" value="F:sequence-specific DNA binding"/>
    <property type="evidence" value="ECO:0007669"/>
    <property type="project" value="InterPro"/>
</dbReference>
<dbReference type="Pfam" id="PF12833">
    <property type="entry name" value="HTH_18"/>
    <property type="match status" value="1"/>
</dbReference>
<dbReference type="InterPro" id="IPR018062">
    <property type="entry name" value="HTH_AraC-typ_CS"/>
</dbReference>
<dbReference type="Proteomes" id="UP000317243">
    <property type="component" value="Unassembled WGS sequence"/>
</dbReference>
<evidence type="ECO:0000256" key="1">
    <source>
        <dbReference type="ARBA" id="ARBA00023015"/>
    </source>
</evidence>
<dbReference type="PROSITE" id="PS01124">
    <property type="entry name" value="HTH_ARAC_FAMILY_2"/>
    <property type="match status" value="1"/>
</dbReference>
<protein>
    <submittedName>
        <fullName evidence="5">DNA-binding transcriptional regulator AraC</fullName>
    </submittedName>
</protein>
<dbReference type="OrthoDB" id="9807321at2"/>
<dbReference type="AlphaFoldDB" id="A0A5C5X3Z3"/>
<keyword evidence="6" id="KW-1185">Reference proteome</keyword>
<dbReference type="PANTHER" id="PTHR43280:SF31">
    <property type="entry name" value="TRANSCRIPTIONAL REGULATORY PROTEIN"/>
    <property type="match status" value="1"/>
</dbReference>
<dbReference type="SUPFAM" id="SSF46689">
    <property type="entry name" value="Homeodomain-like"/>
    <property type="match status" value="1"/>
</dbReference>
<dbReference type="RefSeq" id="WP_146507541.1">
    <property type="nucleotide sequence ID" value="NZ_SIHI01000001.1"/>
</dbReference>
<keyword evidence="1" id="KW-0805">Transcription regulation</keyword>
<dbReference type="Gene3D" id="1.10.10.60">
    <property type="entry name" value="Homeodomain-like"/>
    <property type="match status" value="1"/>
</dbReference>
<keyword evidence="2 5" id="KW-0238">DNA-binding</keyword>
<dbReference type="PANTHER" id="PTHR43280">
    <property type="entry name" value="ARAC-FAMILY TRANSCRIPTIONAL REGULATOR"/>
    <property type="match status" value="1"/>
</dbReference>
<organism evidence="5 6">
    <name type="scientific">Thalassoglobus neptunius</name>
    <dbReference type="NCBI Taxonomy" id="1938619"/>
    <lineage>
        <taxon>Bacteria</taxon>
        <taxon>Pseudomonadati</taxon>
        <taxon>Planctomycetota</taxon>
        <taxon>Planctomycetia</taxon>
        <taxon>Planctomycetales</taxon>
        <taxon>Planctomycetaceae</taxon>
        <taxon>Thalassoglobus</taxon>
    </lineage>
</organism>
<accession>A0A5C5X3Z3</accession>
<proteinExistence type="predicted"/>
<reference evidence="5 6" key="1">
    <citation type="submission" date="2019-02" db="EMBL/GenBank/DDBJ databases">
        <title>Deep-cultivation of Planctomycetes and their phenomic and genomic characterization uncovers novel biology.</title>
        <authorList>
            <person name="Wiegand S."/>
            <person name="Jogler M."/>
            <person name="Boedeker C."/>
            <person name="Pinto D."/>
            <person name="Vollmers J."/>
            <person name="Rivas-Marin E."/>
            <person name="Kohn T."/>
            <person name="Peeters S.H."/>
            <person name="Heuer A."/>
            <person name="Rast P."/>
            <person name="Oberbeckmann S."/>
            <person name="Bunk B."/>
            <person name="Jeske O."/>
            <person name="Meyerdierks A."/>
            <person name="Storesund J.E."/>
            <person name="Kallscheuer N."/>
            <person name="Luecker S."/>
            <person name="Lage O.M."/>
            <person name="Pohl T."/>
            <person name="Merkel B.J."/>
            <person name="Hornburger P."/>
            <person name="Mueller R.-W."/>
            <person name="Bruemmer F."/>
            <person name="Labrenz M."/>
            <person name="Spormann A.M."/>
            <person name="Op Den Camp H."/>
            <person name="Overmann J."/>
            <person name="Amann R."/>
            <person name="Jetten M.S.M."/>
            <person name="Mascher T."/>
            <person name="Medema M.H."/>
            <person name="Devos D.P."/>
            <person name="Kaster A.-K."/>
            <person name="Ovreas L."/>
            <person name="Rohde M."/>
            <person name="Galperin M.Y."/>
            <person name="Jogler C."/>
        </authorList>
    </citation>
    <scope>NUCLEOTIDE SEQUENCE [LARGE SCALE GENOMIC DNA]</scope>
    <source>
        <strain evidence="5 6">KOR42</strain>
    </source>
</reference>
<evidence type="ECO:0000259" key="4">
    <source>
        <dbReference type="PROSITE" id="PS01124"/>
    </source>
</evidence>
<dbReference type="InterPro" id="IPR003313">
    <property type="entry name" value="AraC-bd"/>
</dbReference>
<dbReference type="GO" id="GO:0003700">
    <property type="term" value="F:DNA-binding transcription factor activity"/>
    <property type="evidence" value="ECO:0007669"/>
    <property type="project" value="InterPro"/>
</dbReference>
<dbReference type="InterPro" id="IPR009057">
    <property type="entry name" value="Homeodomain-like_sf"/>
</dbReference>
<dbReference type="Pfam" id="PF02311">
    <property type="entry name" value="AraC_binding"/>
    <property type="match status" value="1"/>
</dbReference>
<feature type="domain" description="HTH araC/xylS-type" evidence="4">
    <location>
        <begin position="196"/>
        <end position="294"/>
    </location>
</feature>
<dbReference type="PROSITE" id="PS00041">
    <property type="entry name" value="HTH_ARAC_FAMILY_1"/>
    <property type="match status" value="1"/>
</dbReference>
<name>A0A5C5X3Z3_9PLAN</name>
<dbReference type="SMART" id="SM00342">
    <property type="entry name" value="HTH_ARAC"/>
    <property type="match status" value="1"/>
</dbReference>
<dbReference type="InterPro" id="IPR037923">
    <property type="entry name" value="HTH-like"/>
</dbReference>
<dbReference type="InterPro" id="IPR018060">
    <property type="entry name" value="HTH_AraC"/>
</dbReference>
<evidence type="ECO:0000313" key="6">
    <source>
        <dbReference type="Proteomes" id="UP000317243"/>
    </source>
</evidence>
<comment type="caution">
    <text evidence="5">The sequence shown here is derived from an EMBL/GenBank/DDBJ whole genome shotgun (WGS) entry which is preliminary data.</text>
</comment>
<dbReference type="SUPFAM" id="SSF51215">
    <property type="entry name" value="Regulatory protein AraC"/>
    <property type="match status" value="1"/>
</dbReference>
<keyword evidence="3" id="KW-0804">Transcription</keyword>
<evidence type="ECO:0000313" key="5">
    <source>
        <dbReference type="EMBL" id="TWT57684.1"/>
    </source>
</evidence>